<evidence type="ECO:0000259" key="3">
    <source>
        <dbReference type="SMART" id="SM01003"/>
    </source>
</evidence>
<protein>
    <submittedName>
        <fullName evidence="4">Alanine dehydrogenase</fullName>
    </submittedName>
</protein>
<dbReference type="Proteomes" id="UP000467193">
    <property type="component" value="Chromosome"/>
</dbReference>
<evidence type="ECO:0000256" key="1">
    <source>
        <dbReference type="ARBA" id="ARBA00023002"/>
    </source>
</evidence>
<evidence type="ECO:0000313" key="4">
    <source>
        <dbReference type="EMBL" id="BBY28060.1"/>
    </source>
</evidence>
<dbReference type="RefSeq" id="WP_163796855.1">
    <property type="nucleotide sequence ID" value="NZ_AP022588.1"/>
</dbReference>
<dbReference type="GO" id="GO:0047126">
    <property type="term" value="F:N5-(carboxyethyl)ornithine synthase activity"/>
    <property type="evidence" value="ECO:0007669"/>
    <property type="project" value="InterPro"/>
</dbReference>
<dbReference type="CDD" id="cd12181">
    <property type="entry name" value="ceo_syn"/>
    <property type="match status" value="1"/>
</dbReference>
<gene>
    <name evidence="4" type="ORF">MSEDJ_21560</name>
</gene>
<keyword evidence="1" id="KW-0560">Oxidoreductase</keyword>
<dbReference type="GO" id="GO:0000286">
    <property type="term" value="F:alanine dehydrogenase activity"/>
    <property type="evidence" value="ECO:0007669"/>
    <property type="project" value="TreeGrafter"/>
</dbReference>
<name>A0A7I7QPQ4_9MYCO</name>
<dbReference type="KEGG" id="msei:MSEDJ_21560"/>
<accession>A0A7I7QPQ4</accession>
<dbReference type="InterPro" id="IPR046951">
    <property type="entry name" value="CEOS"/>
</dbReference>
<dbReference type="EMBL" id="AP022588">
    <property type="protein sequence ID" value="BBY28060.1"/>
    <property type="molecule type" value="Genomic_DNA"/>
</dbReference>
<dbReference type="AlphaFoldDB" id="A0A7I7QPQ4"/>
<dbReference type="InterPro" id="IPR036291">
    <property type="entry name" value="NAD(P)-bd_dom_sf"/>
</dbReference>
<evidence type="ECO:0000313" key="5">
    <source>
        <dbReference type="Proteomes" id="UP000467193"/>
    </source>
</evidence>
<dbReference type="Gene3D" id="3.40.50.720">
    <property type="entry name" value="NAD(P)-binding Rossmann-like Domain"/>
    <property type="match status" value="2"/>
</dbReference>
<keyword evidence="5" id="KW-1185">Reference proteome</keyword>
<reference evidence="4 5" key="1">
    <citation type="journal article" date="2019" name="Emerg. Microbes Infect.">
        <title>Comprehensive subspecies identification of 175 nontuberculous mycobacteria species based on 7547 genomic profiles.</title>
        <authorList>
            <person name="Matsumoto Y."/>
            <person name="Kinjo T."/>
            <person name="Motooka D."/>
            <person name="Nabeya D."/>
            <person name="Jung N."/>
            <person name="Uechi K."/>
            <person name="Horii T."/>
            <person name="Iida T."/>
            <person name="Fujita J."/>
            <person name="Nakamura S."/>
        </authorList>
    </citation>
    <scope>NUCLEOTIDE SEQUENCE [LARGE SCALE GENOMIC DNA]</scope>
    <source>
        <strain evidence="4 5">JCM 17899</strain>
    </source>
</reference>
<dbReference type="PANTHER" id="PTHR42795:SF1">
    <property type="entry name" value="ALANINE DEHYDROGENASE"/>
    <property type="match status" value="1"/>
</dbReference>
<sequence>MDQLTLGVIAATRKENERRLPIHPEHLDRIDPDVAARIYLERGYGSDFGVSDEQLERHVAGVRSRAELIADCDVILLAKPEAADLAELRDGQILWGWPHCVQDRELTQEAIDRKLTLVAFEAMNLWSSDGAFKLHVFHKNNEMAGYCSVLHALELIGSTGTYGRRMRAAVIGFGATSRGAVTGLHAIGVLDVDVLTNRSVAEVASPIHGANILQFESGDDGASVVQTDDGKQPLAEFLAEHDIVVNCVLQDPNSPLIFLTEDDLGAFRPGSLIVDVSCDEGMGFSWATPTSFGSPSFVVGNNVTYYAVDHSPSYLWNAATWEISEALIPYLGTVLGGPGEWEDDPTIRRALEITDGVIQNPDILEFQNREEQYPHPSR</sequence>
<dbReference type="Pfam" id="PF01262">
    <property type="entry name" value="AlaDh_PNT_C"/>
    <property type="match status" value="1"/>
</dbReference>
<dbReference type="Pfam" id="PF05222">
    <property type="entry name" value="AlaDh_PNT_N"/>
    <property type="match status" value="1"/>
</dbReference>
<feature type="domain" description="Alanine dehydrogenase/pyridine nucleotide transhydrogenase NAD(H)-binding" evidence="2">
    <location>
        <begin position="147"/>
        <end position="307"/>
    </location>
</feature>
<dbReference type="PANTHER" id="PTHR42795">
    <property type="entry name" value="ALANINE DEHYDROGENASE"/>
    <property type="match status" value="1"/>
</dbReference>
<organism evidence="4 5">
    <name type="scientific">Mycolicibacterium sediminis</name>
    <dbReference type="NCBI Taxonomy" id="1286180"/>
    <lineage>
        <taxon>Bacteria</taxon>
        <taxon>Bacillati</taxon>
        <taxon>Actinomycetota</taxon>
        <taxon>Actinomycetes</taxon>
        <taxon>Mycobacteriales</taxon>
        <taxon>Mycobacteriaceae</taxon>
        <taxon>Mycolicibacterium</taxon>
    </lineage>
</organism>
<dbReference type="InterPro" id="IPR007886">
    <property type="entry name" value="AlaDH/PNT_N"/>
</dbReference>
<evidence type="ECO:0000259" key="2">
    <source>
        <dbReference type="SMART" id="SM01002"/>
    </source>
</evidence>
<dbReference type="InterPro" id="IPR007698">
    <property type="entry name" value="AlaDH/PNT_NAD(H)-bd"/>
</dbReference>
<proteinExistence type="predicted"/>
<dbReference type="SUPFAM" id="SSF51735">
    <property type="entry name" value="NAD(P)-binding Rossmann-fold domains"/>
    <property type="match status" value="1"/>
</dbReference>
<dbReference type="SMART" id="SM01003">
    <property type="entry name" value="AlaDh_PNT_N"/>
    <property type="match status" value="1"/>
</dbReference>
<dbReference type="SUPFAM" id="SSF52283">
    <property type="entry name" value="Formate/glycerate dehydrogenase catalytic domain-like"/>
    <property type="match status" value="1"/>
</dbReference>
<feature type="domain" description="Alanine dehydrogenase/pyridine nucleotide transhydrogenase N-terminal" evidence="3">
    <location>
        <begin position="7"/>
        <end position="144"/>
    </location>
</feature>
<dbReference type="SMART" id="SM01002">
    <property type="entry name" value="AlaDh_PNT_C"/>
    <property type="match status" value="1"/>
</dbReference>
<dbReference type="GO" id="GO:0005886">
    <property type="term" value="C:plasma membrane"/>
    <property type="evidence" value="ECO:0007669"/>
    <property type="project" value="TreeGrafter"/>
</dbReference>
<dbReference type="GO" id="GO:0006524">
    <property type="term" value="P:alanine catabolic process"/>
    <property type="evidence" value="ECO:0007669"/>
    <property type="project" value="TreeGrafter"/>
</dbReference>